<name>A0AAW3FNM0_LACPN</name>
<protein>
    <recommendedName>
        <fullName evidence="3">Anthranilate synthase component 1</fullName>
    </recommendedName>
</protein>
<feature type="domain" description="Chorismate-utilising enzyme C-terminal" evidence="9">
    <location>
        <begin position="205"/>
        <end position="459"/>
    </location>
</feature>
<sequence>MNPTLPTLIPYQDHYPYVPVMVKRPLATFDPIAVAKIVHQMGNGFALTIDRHQRYSYFSFKPQRSLTGRQLAKHKRPANETLQAILNQYRTPRIQGLPPFTGGLIGYFGYEYVQQFVPKLHLKSPATADLDDLGLFLVTSVLVYDHRHHELGLTQLISTADLAATYAVTQTALTQQLAAIIEQLQQPIALPPFDLQQPLHMQADQATYARQVDRIRQHIYAGDIFQMIYANPCLGTMSGSLLAVYQQLQKTAAPAPYTCYFKQANFEMTVASPETLVTKDGEQVATYPLAGTRRRGRTPAEDQQLAHELQTSPKEIAEHNMLVDLGRNDLGQVAKFKSVRVTNLRRLIRYSQVMHLGSRVAAEVAPTTTALQVLAATFPAGTLAGAPKIEAMTLINHYEQVPRGVYGGCFGYLDCNGNLDMAIGIRLAYRMNERLVIPAGAGIVADSIGAQEFKECQNKQRVIVNAVQDAKGRVKDGIIN</sequence>
<organism evidence="11 12">
    <name type="scientific">Lactiplantibacillus plantarum CMPG5300</name>
    <dbReference type="NCBI Taxonomy" id="1304889"/>
    <lineage>
        <taxon>Bacteria</taxon>
        <taxon>Bacillati</taxon>
        <taxon>Bacillota</taxon>
        <taxon>Bacilli</taxon>
        <taxon>Lactobacillales</taxon>
        <taxon>Lactobacillaceae</taxon>
        <taxon>Lactiplantibacillus</taxon>
    </lineage>
</organism>
<evidence type="ECO:0000256" key="4">
    <source>
        <dbReference type="ARBA" id="ARBA00022723"/>
    </source>
</evidence>
<dbReference type="PANTHER" id="PTHR11236">
    <property type="entry name" value="AMINOBENZOATE/ANTHRANILATE SYNTHASE"/>
    <property type="match status" value="1"/>
</dbReference>
<evidence type="ECO:0000313" key="12">
    <source>
        <dbReference type="Proteomes" id="UP000029801"/>
    </source>
</evidence>
<evidence type="ECO:0000256" key="1">
    <source>
        <dbReference type="ARBA" id="ARBA00001946"/>
    </source>
</evidence>
<dbReference type="Gene3D" id="3.60.120.10">
    <property type="entry name" value="Anthranilate synthase"/>
    <property type="match status" value="1"/>
</dbReference>
<comment type="catalytic activity">
    <reaction evidence="8">
        <text>chorismate + L-glutamine = anthranilate + pyruvate + L-glutamate + H(+)</text>
        <dbReference type="Rhea" id="RHEA:21732"/>
        <dbReference type="ChEBI" id="CHEBI:15361"/>
        <dbReference type="ChEBI" id="CHEBI:15378"/>
        <dbReference type="ChEBI" id="CHEBI:16567"/>
        <dbReference type="ChEBI" id="CHEBI:29748"/>
        <dbReference type="ChEBI" id="CHEBI:29985"/>
        <dbReference type="ChEBI" id="CHEBI:58359"/>
        <dbReference type="EC" id="4.1.3.27"/>
    </reaction>
</comment>
<evidence type="ECO:0000256" key="3">
    <source>
        <dbReference type="ARBA" id="ARBA00020653"/>
    </source>
</evidence>
<evidence type="ECO:0000256" key="6">
    <source>
        <dbReference type="ARBA" id="ARBA00023239"/>
    </source>
</evidence>
<evidence type="ECO:0000256" key="5">
    <source>
        <dbReference type="ARBA" id="ARBA00022842"/>
    </source>
</evidence>
<proteinExistence type="predicted"/>
<comment type="function">
    <text evidence="7">Part of a heterotetrameric complex that catalyzes the two-step biosynthesis of anthranilate, an intermediate in the biosynthesis of L-tryptophan. In the first step, the glutamine-binding beta subunit (TrpG) of anthranilate synthase (AS) provides the glutamine amidotransferase activity which generates ammonia as a substrate that, along with chorismate, is used in the second step, catalyzed by the large alpha subunit of AS (TrpE) to produce anthranilate. In the absence of TrpG, TrpE can synthesize anthranilate directly from chorismate and high concentrations of ammonia.</text>
</comment>
<dbReference type="InterPro" id="IPR006805">
    <property type="entry name" value="Anth_synth_I_N"/>
</dbReference>
<evidence type="ECO:0000259" key="9">
    <source>
        <dbReference type="Pfam" id="PF00425"/>
    </source>
</evidence>
<dbReference type="PRINTS" id="PR00095">
    <property type="entry name" value="ANTSNTHASEI"/>
</dbReference>
<evidence type="ECO:0000256" key="7">
    <source>
        <dbReference type="ARBA" id="ARBA00025634"/>
    </source>
</evidence>
<comment type="cofactor">
    <cofactor evidence="1">
        <name>Mg(2+)</name>
        <dbReference type="ChEBI" id="CHEBI:18420"/>
    </cofactor>
</comment>
<accession>A0AAW3FNM0</accession>
<dbReference type="GO" id="GO:0004049">
    <property type="term" value="F:anthranilate synthase activity"/>
    <property type="evidence" value="ECO:0007669"/>
    <property type="project" value="UniProtKB-EC"/>
</dbReference>
<keyword evidence="4" id="KW-0479">Metal-binding</keyword>
<dbReference type="GO" id="GO:0000162">
    <property type="term" value="P:L-tryptophan biosynthetic process"/>
    <property type="evidence" value="ECO:0007669"/>
    <property type="project" value="TreeGrafter"/>
</dbReference>
<comment type="subunit">
    <text evidence="2">Heterotetramer consisting of two non-identical subunits: a beta subunit (TrpG) and a large alpha subunit (TrpE).</text>
</comment>
<dbReference type="SUPFAM" id="SSF56322">
    <property type="entry name" value="ADC synthase"/>
    <property type="match status" value="1"/>
</dbReference>
<feature type="domain" description="Anthranilate synthase component I N-terminal" evidence="10">
    <location>
        <begin position="31"/>
        <end position="151"/>
    </location>
</feature>
<dbReference type="Proteomes" id="UP000029801">
    <property type="component" value="Chromosome"/>
</dbReference>
<dbReference type="Pfam" id="PF00425">
    <property type="entry name" value="Chorismate_bind"/>
    <property type="match status" value="1"/>
</dbReference>
<evidence type="ECO:0000313" key="11">
    <source>
        <dbReference type="EMBL" id="KGH42912.1"/>
    </source>
</evidence>
<dbReference type="InterPro" id="IPR019999">
    <property type="entry name" value="Anth_synth_I-like"/>
</dbReference>
<dbReference type="GO" id="GO:0046872">
    <property type="term" value="F:metal ion binding"/>
    <property type="evidence" value="ECO:0007669"/>
    <property type="project" value="UniProtKB-KW"/>
</dbReference>
<dbReference type="PANTHER" id="PTHR11236:SF48">
    <property type="entry name" value="ISOCHORISMATE SYNTHASE MENF"/>
    <property type="match status" value="1"/>
</dbReference>
<dbReference type="EMBL" id="AXZV01000009">
    <property type="protein sequence ID" value="KGH42912.1"/>
    <property type="molecule type" value="Genomic_DNA"/>
</dbReference>
<evidence type="ECO:0000259" key="10">
    <source>
        <dbReference type="Pfam" id="PF04715"/>
    </source>
</evidence>
<gene>
    <name evidence="11" type="primary">trpE</name>
    <name evidence="11" type="ORF">CMPG5300_1363</name>
</gene>
<dbReference type="Pfam" id="PF04715">
    <property type="entry name" value="Anth_synt_I_N"/>
    <property type="match status" value="1"/>
</dbReference>
<keyword evidence="6 11" id="KW-0456">Lyase</keyword>
<dbReference type="RefSeq" id="WP_047673394.1">
    <property type="nucleotide sequence ID" value="NZ_CM002918.1"/>
</dbReference>
<reference evidence="11 12" key="1">
    <citation type="journal article" date="2014" name="Genome Announc.">
        <title>Draft Genome Sequence of Lactobacillus plantarum CMPG5300, a Human Vaginal Isolate.</title>
        <authorList>
            <person name="Malik S."/>
            <person name="Siezen R.J."/>
            <person name="Renckens B."/>
            <person name="Vaneechoutte M."/>
            <person name="Vanderleyden J."/>
            <person name="Lebeer S."/>
        </authorList>
    </citation>
    <scope>NUCLEOTIDE SEQUENCE [LARGE SCALE GENOMIC DNA]</scope>
    <source>
        <strain evidence="11 12">CMPG5300</strain>
    </source>
</reference>
<dbReference type="InterPro" id="IPR005801">
    <property type="entry name" value="ADC_synthase"/>
</dbReference>
<comment type="caution">
    <text evidence="11">The sequence shown here is derived from an EMBL/GenBank/DDBJ whole genome shotgun (WGS) entry which is preliminary data.</text>
</comment>
<evidence type="ECO:0000256" key="8">
    <source>
        <dbReference type="ARBA" id="ARBA00047683"/>
    </source>
</evidence>
<evidence type="ECO:0000256" key="2">
    <source>
        <dbReference type="ARBA" id="ARBA00011575"/>
    </source>
</evidence>
<keyword evidence="5" id="KW-0460">Magnesium</keyword>
<dbReference type="InterPro" id="IPR015890">
    <property type="entry name" value="Chorismate_C"/>
</dbReference>
<dbReference type="AlphaFoldDB" id="A0AAW3FNM0"/>